<comment type="caution">
    <text evidence="1">The sequence shown here is derived from an EMBL/GenBank/DDBJ whole genome shotgun (WGS) entry which is preliminary data.</text>
</comment>
<evidence type="ECO:0000313" key="2">
    <source>
        <dbReference type="Proteomes" id="UP000800093"/>
    </source>
</evidence>
<accession>A0A9P4NAY7</accession>
<dbReference type="EMBL" id="ML986581">
    <property type="protein sequence ID" value="KAF2269821.1"/>
    <property type="molecule type" value="Genomic_DNA"/>
</dbReference>
<evidence type="ECO:0008006" key="3">
    <source>
        <dbReference type="Google" id="ProtNLM"/>
    </source>
</evidence>
<dbReference type="Proteomes" id="UP000800093">
    <property type="component" value="Unassembled WGS sequence"/>
</dbReference>
<evidence type="ECO:0000313" key="1">
    <source>
        <dbReference type="EMBL" id="KAF2269821.1"/>
    </source>
</evidence>
<dbReference type="PANTHER" id="PTHR42040:SF1">
    <property type="entry name" value="INNER KINETOCHORE SUBUNIT FTA4"/>
    <property type="match status" value="1"/>
</dbReference>
<dbReference type="GO" id="GO:0031511">
    <property type="term" value="C:Mis6-Sim4 complex"/>
    <property type="evidence" value="ECO:0007669"/>
    <property type="project" value="InterPro"/>
</dbReference>
<proteinExistence type="predicted"/>
<keyword evidence="2" id="KW-1185">Reference proteome</keyword>
<protein>
    <recommendedName>
        <fullName evidence="3">Kinetochore protein fta4</fullName>
    </recommendedName>
</protein>
<dbReference type="AlphaFoldDB" id="A0A9P4NAY7"/>
<name>A0A9P4NAY7_9PLEO</name>
<dbReference type="OrthoDB" id="21214at2759"/>
<reference evidence="2" key="1">
    <citation type="journal article" date="2020" name="Stud. Mycol.">
        <title>101 Dothideomycetes genomes: A test case for predicting lifestyles and emergence of pathogens.</title>
        <authorList>
            <person name="Haridas S."/>
            <person name="Albert R."/>
            <person name="Binder M."/>
            <person name="Bloem J."/>
            <person name="LaButti K."/>
            <person name="Salamov A."/>
            <person name="Andreopoulos B."/>
            <person name="Baker S."/>
            <person name="Barry K."/>
            <person name="Bills G."/>
            <person name="Bluhm B."/>
            <person name="Cannon C."/>
            <person name="Castanera R."/>
            <person name="Culley D."/>
            <person name="Daum C."/>
            <person name="Ezra D."/>
            <person name="Gonzalez J."/>
            <person name="Henrissat B."/>
            <person name="Kuo A."/>
            <person name="Liang C."/>
            <person name="Lipzen A."/>
            <person name="Lutzoni F."/>
            <person name="Magnuson J."/>
            <person name="Mondo S."/>
            <person name="Nolan M."/>
            <person name="Ohm R."/>
            <person name="Pangilinan J."/>
            <person name="Park H.-J."/>
            <person name="Ramirez L."/>
            <person name="Alfaro M."/>
            <person name="Sun H."/>
            <person name="Tritt A."/>
            <person name="Yoshinaga Y."/>
            <person name="Zwiers L.-H."/>
            <person name="Turgeon B."/>
            <person name="Goodwin S."/>
            <person name="Spatafora J."/>
            <person name="Crous P."/>
            <person name="Grigoriev I."/>
        </authorList>
    </citation>
    <scope>NUCLEOTIDE SEQUENCE [LARGE SCALE GENOMIC DNA]</scope>
    <source>
        <strain evidence="2">CBS 304.66</strain>
    </source>
</reference>
<dbReference type="PANTHER" id="PTHR42040">
    <property type="entry name" value="INNER KINETOCHORE SUBUNIT FTA4"/>
    <property type="match status" value="1"/>
</dbReference>
<dbReference type="Pfam" id="PF13093">
    <property type="entry name" value="FTA4"/>
    <property type="match status" value="1"/>
</dbReference>
<organism evidence="1 2">
    <name type="scientific">Lojkania enalia</name>
    <dbReference type="NCBI Taxonomy" id="147567"/>
    <lineage>
        <taxon>Eukaryota</taxon>
        <taxon>Fungi</taxon>
        <taxon>Dikarya</taxon>
        <taxon>Ascomycota</taxon>
        <taxon>Pezizomycotina</taxon>
        <taxon>Dothideomycetes</taxon>
        <taxon>Pleosporomycetidae</taxon>
        <taxon>Pleosporales</taxon>
        <taxon>Pleosporales incertae sedis</taxon>
        <taxon>Lojkania</taxon>
    </lineage>
</organism>
<sequence length="254" mass="28783">MASLPTVPDRKRKFIQHQKRILSARGSHSQRLYDIADRAGIPYNILSDVLGKVDQEIEKQSNIVYSRQMTDHVVEQIDKLYWDFGAAPIDVETNTTTEIEDEDDGTPYRHDDLALDKNIAKLPSTWDTSGELPTGGGDEDADQDAYIMAHARLQDLSSKRLTLQQKLNTYRTLVSLLEPYRNPKENVQPNLIYRDAPLSSELAKARTLAIRVAGRVGERYGDIRVPATAEDDEDMEMIDDENRNGKLNNILASW</sequence>
<dbReference type="InterPro" id="IPR025207">
    <property type="entry name" value="Sim4_Fta4"/>
</dbReference>
<gene>
    <name evidence="1" type="ORF">CC78DRAFT_612159</name>
</gene>